<feature type="domain" description="Histidine kinase" evidence="7">
    <location>
        <begin position="25"/>
        <end position="242"/>
    </location>
</feature>
<dbReference type="Gene3D" id="1.10.287.130">
    <property type="match status" value="1"/>
</dbReference>
<evidence type="ECO:0000256" key="1">
    <source>
        <dbReference type="ARBA" id="ARBA00000085"/>
    </source>
</evidence>
<keyword evidence="9" id="KW-1185">Reference proteome</keyword>
<evidence type="ECO:0000259" key="7">
    <source>
        <dbReference type="PROSITE" id="PS50109"/>
    </source>
</evidence>
<dbReference type="Pfam" id="PF02518">
    <property type="entry name" value="HATPase_c"/>
    <property type="match status" value="1"/>
</dbReference>
<comment type="catalytic activity">
    <reaction evidence="1">
        <text>ATP + protein L-histidine = ADP + protein N-phospho-L-histidine.</text>
        <dbReference type="EC" id="2.7.13.3"/>
    </reaction>
</comment>
<sequence length="245" mass="26996">MKREETITSADAANLLNNASNIIAITSHEFKTPLTAISAVVELLAARLHSSQQMDAFYEKNLSRITTEIFRLNSMLDEMLTINSIMSGRMSLNKQVIDLVQLLTTLRSNYFADPEDTRSFELLVTGIPQGIYADTNQLTRIFMNLVGNAFKFSREKAPVVTVDFEAQQVTIRVTDDGIGIPAADLPQLFTPFFRASNVNEIAGTGLGLSIVKTFVQENNGTITVESVVGEGSTFTLSFLYHSDSL</sequence>
<dbReference type="Gene3D" id="3.30.565.10">
    <property type="entry name" value="Histidine kinase-like ATPase, C-terminal domain"/>
    <property type="match status" value="1"/>
</dbReference>
<evidence type="ECO:0000256" key="3">
    <source>
        <dbReference type="ARBA" id="ARBA00022553"/>
    </source>
</evidence>
<keyword evidence="4" id="KW-0808">Transferase</keyword>
<dbReference type="SUPFAM" id="SSF47384">
    <property type="entry name" value="Homodimeric domain of signal transducing histidine kinase"/>
    <property type="match status" value="1"/>
</dbReference>
<reference evidence="8 9" key="1">
    <citation type="submission" date="2023-11" db="EMBL/GenBank/DDBJ databases">
        <title>MicrobeMod: A computational toolkit for identifying prokaryotic methylation and restriction-modification with nanopore sequencing.</title>
        <authorList>
            <person name="Crits-Christoph A."/>
            <person name="Kang S.C."/>
            <person name="Lee H."/>
            <person name="Ostrov N."/>
        </authorList>
    </citation>
    <scope>NUCLEOTIDE SEQUENCE [LARGE SCALE GENOMIC DNA]</scope>
    <source>
        <strain evidence="8 9">ATCC 23090</strain>
    </source>
</reference>
<dbReference type="SMART" id="SM00387">
    <property type="entry name" value="HATPase_c"/>
    <property type="match status" value="1"/>
</dbReference>
<dbReference type="SMART" id="SM00388">
    <property type="entry name" value="HisKA"/>
    <property type="match status" value="1"/>
</dbReference>
<dbReference type="PROSITE" id="PS50109">
    <property type="entry name" value="HIS_KIN"/>
    <property type="match status" value="1"/>
</dbReference>
<name>A0ABZ0XPI7_9BACT</name>
<dbReference type="InterPro" id="IPR005467">
    <property type="entry name" value="His_kinase_dom"/>
</dbReference>
<evidence type="ECO:0000256" key="2">
    <source>
        <dbReference type="ARBA" id="ARBA00012438"/>
    </source>
</evidence>
<protein>
    <recommendedName>
        <fullName evidence="2">histidine kinase</fullName>
        <ecNumber evidence="2">2.7.13.3</ecNumber>
    </recommendedName>
</protein>
<dbReference type="GO" id="GO:0016301">
    <property type="term" value="F:kinase activity"/>
    <property type="evidence" value="ECO:0007669"/>
    <property type="project" value="UniProtKB-KW"/>
</dbReference>
<dbReference type="SUPFAM" id="SSF55874">
    <property type="entry name" value="ATPase domain of HSP90 chaperone/DNA topoisomerase II/histidine kinase"/>
    <property type="match status" value="1"/>
</dbReference>
<keyword evidence="5 8" id="KW-0418">Kinase</keyword>
<evidence type="ECO:0000256" key="4">
    <source>
        <dbReference type="ARBA" id="ARBA00022679"/>
    </source>
</evidence>
<dbReference type="EC" id="2.7.13.3" evidence="2"/>
<gene>
    <name evidence="8" type="ORF">SR876_13235</name>
</gene>
<dbReference type="InterPro" id="IPR003661">
    <property type="entry name" value="HisK_dim/P_dom"/>
</dbReference>
<dbReference type="Pfam" id="PF00512">
    <property type="entry name" value="HisKA"/>
    <property type="match status" value="1"/>
</dbReference>
<evidence type="ECO:0000256" key="6">
    <source>
        <dbReference type="ARBA" id="ARBA00023012"/>
    </source>
</evidence>
<dbReference type="PANTHER" id="PTHR43711">
    <property type="entry name" value="TWO-COMPONENT HISTIDINE KINASE"/>
    <property type="match status" value="1"/>
</dbReference>
<dbReference type="InterPro" id="IPR036097">
    <property type="entry name" value="HisK_dim/P_sf"/>
</dbReference>
<dbReference type="RefSeq" id="WP_177318608.1">
    <property type="nucleotide sequence ID" value="NZ_CBHWAX010000007.1"/>
</dbReference>
<dbReference type="EMBL" id="CP140154">
    <property type="protein sequence ID" value="WQG92473.1"/>
    <property type="molecule type" value="Genomic_DNA"/>
</dbReference>
<dbReference type="InterPro" id="IPR036890">
    <property type="entry name" value="HATPase_C_sf"/>
</dbReference>
<proteinExistence type="predicted"/>
<dbReference type="Proteomes" id="UP001326715">
    <property type="component" value="Chromosome"/>
</dbReference>
<dbReference type="CDD" id="cd00082">
    <property type="entry name" value="HisKA"/>
    <property type="match status" value="1"/>
</dbReference>
<evidence type="ECO:0000313" key="8">
    <source>
        <dbReference type="EMBL" id="WQG92473.1"/>
    </source>
</evidence>
<dbReference type="CDD" id="cd00075">
    <property type="entry name" value="HATPase"/>
    <property type="match status" value="1"/>
</dbReference>
<keyword evidence="6" id="KW-0902">Two-component regulatory system</keyword>
<dbReference type="InterPro" id="IPR050736">
    <property type="entry name" value="Sensor_HK_Regulatory"/>
</dbReference>
<dbReference type="InterPro" id="IPR003594">
    <property type="entry name" value="HATPase_dom"/>
</dbReference>
<accession>A0ABZ0XPI7</accession>
<evidence type="ECO:0000256" key="5">
    <source>
        <dbReference type="ARBA" id="ARBA00022777"/>
    </source>
</evidence>
<keyword evidence="3" id="KW-0597">Phosphoprotein</keyword>
<dbReference type="PANTHER" id="PTHR43711:SF26">
    <property type="entry name" value="SENSOR HISTIDINE KINASE RCSC"/>
    <property type="match status" value="1"/>
</dbReference>
<evidence type="ECO:0000313" key="9">
    <source>
        <dbReference type="Proteomes" id="UP001326715"/>
    </source>
</evidence>
<dbReference type="PRINTS" id="PR00344">
    <property type="entry name" value="BCTRLSENSOR"/>
</dbReference>
<organism evidence="8 9">
    <name type="scientific">Chitinophaga sancti</name>
    <dbReference type="NCBI Taxonomy" id="1004"/>
    <lineage>
        <taxon>Bacteria</taxon>
        <taxon>Pseudomonadati</taxon>
        <taxon>Bacteroidota</taxon>
        <taxon>Chitinophagia</taxon>
        <taxon>Chitinophagales</taxon>
        <taxon>Chitinophagaceae</taxon>
        <taxon>Chitinophaga</taxon>
    </lineage>
</organism>
<dbReference type="InterPro" id="IPR004358">
    <property type="entry name" value="Sig_transdc_His_kin-like_C"/>
</dbReference>